<dbReference type="SUPFAM" id="SSF52821">
    <property type="entry name" value="Rhodanese/Cell cycle control phosphatase"/>
    <property type="match status" value="1"/>
</dbReference>
<keyword evidence="4" id="KW-0333">Golgi apparatus</keyword>
<dbReference type="SUPFAM" id="SSF47923">
    <property type="entry name" value="Ypt/Rab-GAP domain of gyp1p"/>
    <property type="match status" value="2"/>
</dbReference>
<dbReference type="GO" id="GO:0005829">
    <property type="term" value="C:cytosol"/>
    <property type="evidence" value="ECO:0007669"/>
    <property type="project" value="GOC"/>
</dbReference>
<dbReference type="Pfam" id="PF19430">
    <property type="entry name" value="TBC1D23_C"/>
    <property type="match status" value="1"/>
</dbReference>
<organism evidence="7 8">
    <name type="scientific">Nematostella vectensis</name>
    <name type="common">Starlet sea anemone</name>
    <dbReference type="NCBI Taxonomy" id="45351"/>
    <lineage>
        <taxon>Eukaryota</taxon>
        <taxon>Metazoa</taxon>
        <taxon>Cnidaria</taxon>
        <taxon>Anthozoa</taxon>
        <taxon>Hexacorallia</taxon>
        <taxon>Actiniaria</taxon>
        <taxon>Edwardsiidae</taxon>
        <taxon>Nematostella</taxon>
    </lineage>
</organism>
<gene>
    <name evidence="7" type="ORF">NEMVEDRAFT_v1g135301</name>
</gene>
<dbReference type="PhylomeDB" id="A7SWI2"/>
<feature type="domain" description="Rab-GAP TBC" evidence="5">
    <location>
        <begin position="13"/>
        <end position="198"/>
    </location>
</feature>
<dbReference type="Pfam" id="PF00581">
    <property type="entry name" value="Rhodanese"/>
    <property type="match status" value="1"/>
</dbReference>
<evidence type="ECO:0000256" key="3">
    <source>
        <dbReference type="ARBA" id="ARBA00022473"/>
    </source>
</evidence>
<feature type="domain" description="Rhodanese" evidence="6">
    <location>
        <begin position="304"/>
        <end position="420"/>
    </location>
</feature>
<dbReference type="InterPro" id="IPR000195">
    <property type="entry name" value="Rab-GAP-TBC_dom"/>
</dbReference>
<dbReference type="PROSITE" id="PS50206">
    <property type="entry name" value="RHODANESE_3"/>
    <property type="match status" value="1"/>
</dbReference>
<dbReference type="GO" id="GO:0042147">
    <property type="term" value="P:retrograde transport, endosome to Golgi"/>
    <property type="evidence" value="ECO:0000318"/>
    <property type="project" value="GO_Central"/>
</dbReference>
<evidence type="ECO:0000313" key="8">
    <source>
        <dbReference type="Proteomes" id="UP000001593"/>
    </source>
</evidence>
<dbReference type="InterPro" id="IPR039755">
    <property type="entry name" value="TBC1D23"/>
</dbReference>
<reference evidence="7 8" key="1">
    <citation type="journal article" date="2007" name="Science">
        <title>Sea anemone genome reveals ancestral eumetazoan gene repertoire and genomic organization.</title>
        <authorList>
            <person name="Putnam N.H."/>
            <person name="Srivastava M."/>
            <person name="Hellsten U."/>
            <person name="Dirks B."/>
            <person name="Chapman J."/>
            <person name="Salamov A."/>
            <person name="Terry A."/>
            <person name="Shapiro H."/>
            <person name="Lindquist E."/>
            <person name="Kapitonov V.V."/>
            <person name="Jurka J."/>
            <person name="Genikhovich G."/>
            <person name="Grigoriev I.V."/>
            <person name="Lucas S.M."/>
            <person name="Steele R.E."/>
            <person name="Finnerty J.R."/>
            <person name="Technau U."/>
            <person name="Martindale M.Q."/>
            <person name="Rokhsar D.S."/>
        </authorList>
    </citation>
    <scope>NUCLEOTIDE SEQUENCE [LARGE SCALE GENOMIC DNA]</scope>
    <source>
        <strain evidence="8">CH2 X CH6</strain>
    </source>
</reference>
<dbReference type="Pfam" id="PF00566">
    <property type="entry name" value="RabGAP-TBC"/>
    <property type="match status" value="1"/>
</dbReference>
<evidence type="ECO:0000313" key="7">
    <source>
        <dbReference type="EMBL" id="EDO31933.1"/>
    </source>
</evidence>
<keyword evidence="8" id="KW-1185">Reference proteome</keyword>
<dbReference type="GO" id="GO:0005802">
    <property type="term" value="C:trans-Golgi network"/>
    <property type="evidence" value="ECO:0000318"/>
    <property type="project" value="GO_Central"/>
</dbReference>
<protein>
    <recommendedName>
        <fullName evidence="2">TBC1 domain family member 23</fullName>
    </recommendedName>
</protein>
<dbReference type="GO" id="GO:0099041">
    <property type="term" value="P:vesicle tethering to Golgi"/>
    <property type="evidence" value="ECO:0000318"/>
    <property type="project" value="GO_Central"/>
</dbReference>
<dbReference type="OMA" id="CTMWDLY"/>
<dbReference type="PROSITE" id="PS50086">
    <property type="entry name" value="TBC_RABGAP"/>
    <property type="match status" value="1"/>
</dbReference>
<dbReference type="Gene3D" id="1.10.472.80">
    <property type="entry name" value="Ypt/Rab-GAP domain of gyp1p, domain 3"/>
    <property type="match status" value="1"/>
</dbReference>
<keyword evidence="3" id="KW-0217">Developmental protein</keyword>
<comment type="subcellular location">
    <subcellularLocation>
        <location evidence="1">Golgi apparatus</location>
        <location evidence="1">trans-Golgi network</location>
    </subcellularLocation>
</comment>
<dbReference type="EMBL" id="DS469860">
    <property type="protein sequence ID" value="EDO31933.1"/>
    <property type="molecule type" value="Genomic_DNA"/>
</dbReference>
<dbReference type="InterPro" id="IPR036873">
    <property type="entry name" value="Rhodanese-like_dom_sf"/>
</dbReference>
<evidence type="ECO:0000259" key="5">
    <source>
        <dbReference type="PROSITE" id="PS50086"/>
    </source>
</evidence>
<evidence type="ECO:0000256" key="4">
    <source>
        <dbReference type="ARBA" id="ARBA00023034"/>
    </source>
</evidence>
<dbReference type="eggNOG" id="KOG3636">
    <property type="taxonomic scope" value="Eukaryota"/>
</dbReference>
<dbReference type="PANTHER" id="PTHR13297:SF5">
    <property type="entry name" value="TBC1 DOMAIN FAMILY MEMBER 23"/>
    <property type="match status" value="1"/>
</dbReference>
<dbReference type="InterPro" id="IPR035969">
    <property type="entry name" value="Rab-GAP_TBC_sf"/>
</dbReference>
<dbReference type="SMART" id="SM00164">
    <property type="entry name" value="TBC"/>
    <property type="match status" value="1"/>
</dbReference>
<evidence type="ECO:0000256" key="2">
    <source>
        <dbReference type="ARBA" id="ARBA00014207"/>
    </source>
</evidence>
<evidence type="ECO:0000256" key="1">
    <source>
        <dbReference type="ARBA" id="ARBA00004601"/>
    </source>
</evidence>
<dbReference type="CDD" id="cd20788">
    <property type="entry name" value="TBC1D23_C-like"/>
    <property type="match status" value="1"/>
</dbReference>
<accession>A7SWI2</accession>
<dbReference type="InterPro" id="IPR001763">
    <property type="entry name" value="Rhodanese-like_dom"/>
</dbReference>
<dbReference type="InParanoid" id="A7SWI2"/>
<dbReference type="AlphaFoldDB" id="A7SWI2"/>
<dbReference type="PANTHER" id="PTHR13297">
    <property type="entry name" value="TBC1 DOMAIN FAMILY MEMBER 23-RELATED"/>
    <property type="match status" value="1"/>
</dbReference>
<evidence type="ECO:0000259" key="6">
    <source>
        <dbReference type="PROSITE" id="PS50206"/>
    </source>
</evidence>
<dbReference type="FunCoup" id="A7SWI2">
    <property type="interactions" value="640"/>
</dbReference>
<dbReference type="Gene3D" id="3.40.250.10">
    <property type="entry name" value="Rhodanese-like domain"/>
    <property type="match status" value="1"/>
</dbReference>
<proteinExistence type="predicted"/>
<feature type="non-terminal residue" evidence="7">
    <location>
        <position position="1"/>
    </location>
</feature>
<sequence>DTERLRELCRSRTIPAENRADIWKESCQVCLSVVGKPDALATWDGRLDLNEQDQIRNDCQRQAGKLPLHGDDADEVAKDMEVIITFYCKSRSEKYRTSSGFTEILAPLMMLDLPVSDVYNCFYSLLYKFIPRDCVRDGKPFHLFRLLLQYHDPELCSFMDSRKLSPDSYCLMWLRSLLVGAVEPDVVRTLWDVYLLESDPFLIFFLVLVMIVNAKDQIFELKTASKADILDLIASIPSQLEVEDIEDFCSLAQYYASRTPQSFRKDYYSQLFGIKTISTNSISQALCLPVSISELLDSNQSEKDGVRFFVVDCRPADQYNNGHLPTAFHLDANLMLQAPAEFATAAQALFATQKQSIAAGSVAGGEHLCFMGSGREEEDQYVHMVIANFLQRKAKYVSLARGGYQGEKISWNQANPPAEQTAVEKAAVTSNDTVSPNNSVTAQQNNYLHTTVRSGLVGMLSSALLSRGANVKEKIGHFIAESSQPCLRAKGLTCTAVNDLLTDEFHDRHVSSTDRPGRRYRDVQPVFSIDDDDDEADTYSVSSSEDEARKEAVNLDTWLNRKDVLGSFKCQEVLANGYLANSHILLTELHMFVLREIPKRPGWAHIQHRHHFSNVVKITSKRKHPELITFKYGIASDDDDIQVKSVERYIIPNAQKATKKIRDRIMKVIGE</sequence>
<dbReference type="Proteomes" id="UP000001593">
    <property type="component" value="Unassembled WGS sequence"/>
</dbReference>
<name>A7SWI2_NEMVE</name>
<dbReference type="HOGENOM" id="CLU_026555_0_0_1"/>
<dbReference type="InterPro" id="IPR045799">
    <property type="entry name" value="TBC1D23_C"/>
</dbReference>